<protein>
    <submittedName>
        <fullName evidence="13">DNA binding regulatory protein AmdX</fullName>
    </submittedName>
</protein>
<dbReference type="Pfam" id="PF00096">
    <property type="entry name" value="zf-C2H2"/>
    <property type="match status" value="2"/>
</dbReference>
<accession>A0A179FJK5</accession>
<evidence type="ECO:0000256" key="5">
    <source>
        <dbReference type="ARBA" id="ARBA00022771"/>
    </source>
</evidence>
<evidence type="ECO:0000256" key="10">
    <source>
        <dbReference type="PROSITE-ProRule" id="PRU00042"/>
    </source>
</evidence>
<dbReference type="GO" id="GO:0000981">
    <property type="term" value="F:DNA-binding transcription factor activity, RNA polymerase II-specific"/>
    <property type="evidence" value="ECO:0007669"/>
    <property type="project" value="InterPro"/>
</dbReference>
<evidence type="ECO:0000259" key="12">
    <source>
        <dbReference type="PROSITE" id="PS50157"/>
    </source>
</evidence>
<dbReference type="SUPFAM" id="SSF57667">
    <property type="entry name" value="beta-beta-alpha zinc fingers"/>
    <property type="match status" value="1"/>
</dbReference>
<keyword evidence="5 10" id="KW-0863">Zinc-finger</keyword>
<keyword evidence="6" id="KW-0862">Zinc</keyword>
<comment type="similarity">
    <text evidence="2">Belongs to the krueppel C2H2-type zinc-finger protein family.</text>
</comment>
<dbReference type="GO" id="GO:0000978">
    <property type="term" value="F:RNA polymerase II cis-regulatory region sequence-specific DNA binding"/>
    <property type="evidence" value="ECO:0007669"/>
    <property type="project" value="InterPro"/>
</dbReference>
<dbReference type="GO" id="GO:0005634">
    <property type="term" value="C:nucleus"/>
    <property type="evidence" value="ECO:0007669"/>
    <property type="project" value="UniProtKB-SubCell"/>
</dbReference>
<gene>
    <name evidence="13" type="ORF">VFPBJ_11115</name>
</gene>
<evidence type="ECO:0000256" key="2">
    <source>
        <dbReference type="ARBA" id="ARBA00006991"/>
    </source>
</evidence>
<keyword evidence="7" id="KW-0805">Transcription regulation</keyword>
<feature type="domain" description="C2H2-type" evidence="12">
    <location>
        <begin position="45"/>
        <end position="72"/>
    </location>
</feature>
<evidence type="ECO:0000313" key="14">
    <source>
        <dbReference type="Proteomes" id="UP000078240"/>
    </source>
</evidence>
<evidence type="ECO:0000256" key="4">
    <source>
        <dbReference type="ARBA" id="ARBA00022737"/>
    </source>
</evidence>
<organism evidence="13 14">
    <name type="scientific">Purpureocillium lilacinum</name>
    <name type="common">Paecilomyces lilacinus</name>
    <dbReference type="NCBI Taxonomy" id="33203"/>
    <lineage>
        <taxon>Eukaryota</taxon>
        <taxon>Fungi</taxon>
        <taxon>Dikarya</taxon>
        <taxon>Ascomycota</taxon>
        <taxon>Pezizomycotina</taxon>
        <taxon>Sordariomycetes</taxon>
        <taxon>Hypocreomycetidae</taxon>
        <taxon>Hypocreales</taxon>
        <taxon>Ophiocordycipitaceae</taxon>
        <taxon>Purpureocillium</taxon>
    </lineage>
</organism>
<dbReference type="PROSITE" id="PS50157">
    <property type="entry name" value="ZINC_FINGER_C2H2_2"/>
    <property type="match status" value="2"/>
</dbReference>
<dbReference type="PROSITE" id="PS00028">
    <property type="entry name" value="ZINC_FINGER_C2H2_1"/>
    <property type="match status" value="2"/>
</dbReference>
<evidence type="ECO:0000256" key="6">
    <source>
        <dbReference type="ARBA" id="ARBA00022833"/>
    </source>
</evidence>
<feature type="domain" description="C2H2-type" evidence="12">
    <location>
        <begin position="73"/>
        <end position="101"/>
    </location>
</feature>
<evidence type="ECO:0000256" key="11">
    <source>
        <dbReference type="SAM" id="MobiDB-lite"/>
    </source>
</evidence>
<reference evidence="13 14" key="1">
    <citation type="submission" date="2016-01" db="EMBL/GenBank/DDBJ databases">
        <title>Biosynthesis of antibiotic leucinostatins and their inhibition on Phytophthora in bio-control Purpureocillium lilacinum.</title>
        <authorList>
            <person name="Wang G."/>
            <person name="Liu Z."/>
            <person name="Lin R."/>
            <person name="Li E."/>
            <person name="Mao Z."/>
            <person name="Ling J."/>
            <person name="Yin W."/>
            <person name="Xie B."/>
        </authorList>
    </citation>
    <scope>NUCLEOTIDE SEQUENCE [LARGE SCALE GENOMIC DNA]</scope>
    <source>
        <strain evidence="13">PLBJ-1</strain>
    </source>
</reference>
<feature type="region of interest" description="Disordered" evidence="11">
    <location>
        <begin position="95"/>
        <end position="122"/>
    </location>
</feature>
<evidence type="ECO:0000256" key="9">
    <source>
        <dbReference type="ARBA" id="ARBA00023242"/>
    </source>
</evidence>
<keyword evidence="3" id="KW-0479">Metal-binding</keyword>
<dbReference type="SMART" id="SM00355">
    <property type="entry name" value="ZnF_C2H2"/>
    <property type="match status" value="2"/>
</dbReference>
<dbReference type="InterPro" id="IPR036236">
    <property type="entry name" value="Znf_C2H2_sf"/>
</dbReference>
<name>A0A179FJK5_PURLI</name>
<keyword evidence="9" id="KW-0539">Nucleus</keyword>
<evidence type="ECO:0000256" key="7">
    <source>
        <dbReference type="ARBA" id="ARBA00023015"/>
    </source>
</evidence>
<dbReference type="InterPro" id="IPR013087">
    <property type="entry name" value="Znf_C2H2_type"/>
</dbReference>
<keyword evidence="4" id="KW-0677">Repeat</keyword>
<dbReference type="AlphaFoldDB" id="A0A179FJK5"/>
<dbReference type="FunFam" id="3.30.160.60:FF:000710">
    <property type="entry name" value="Zinc finger protein 768"/>
    <property type="match status" value="1"/>
</dbReference>
<dbReference type="GO" id="GO:0008270">
    <property type="term" value="F:zinc ion binding"/>
    <property type="evidence" value="ECO:0007669"/>
    <property type="project" value="UniProtKB-KW"/>
</dbReference>
<comment type="subcellular location">
    <subcellularLocation>
        <location evidence="1">Nucleus</location>
    </subcellularLocation>
</comment>
<dbReference type="EMBL" id="LSBH01000013">
    <property type="protein sequence ID" value="OAQ65722.1"/>
    <property type="molecule type" value="Genomic_DNA"/>
</dbReference>
<dbReference type="FunFam" id="3.30.160.60:FF:000761">
    <property type="entry name" value="Zinc finger protein 449"/>
    <property type="match status" value="1"/>
</dbReference>
<dbReference type="InterPro" id="IPR051059">
    <property type="entry name" value="VerF-like"/>
</dbReference>
<evidence type="ECO:0000256" key="8">
    <source>
        <dbReference type="ARBA" id="ARBA00023163"/>
    </source>
</evidence>
<evidence type="ECO:0000256" key="3">
    <source>
        <dbReference type="ARBA" id="ARBA00022723"/>
    </source>
</evidence>
<evidence type="ECO:0000256" key="1">
    <source>
        <dbReference type="ARBA" id="ARBA00004123"/>
    </source>
</evidence>
<sequence>MSDITTSTAPGVVSPLRQDPAAEININVKTIAESSSREPDKTRPHVCAACQRSFARLEHLNRHERTHTQEKPFECPECARCFSRRDLLRRHQQKLHQTTTPSRSCHHRESATRVASGQRRVRNDSAAAVTAGANSAAACMWPRLNSITHVDGAAMQMFASGNASAAARGTAAQSCRSSLISVPIHSDEGETQHGLPILDSPRTVPSLAAFDPGFNFEDIFFTPAWTINFNSMQDDDSLEVYSHGTMVPTWYLNGRCGSSHPFDAGLC</sequence>
<proteinExistence type="inferred from homology"/>
<dbReference type="PANTHER" id="PTHR40626:SF13">
    <property type="entry name" value="RESPIRATION FACTOR 2-RELATED"/>
    <property type="match status" value="1"/>
</dbReference>
<dbReference type="PANTHER" id="PTHR40626">
    <property type="entry name" value="MIP31509P"/>
    <property type="match status" value="1"/>
</dbReference>
<evidence type="ECO:0000313" key="13">
    <source>
        <dbReference type="EMBL" id="OAQ65722.1"/>
    </source>
</evidence>
<dbReference type="Proteomes" id="UP000078240">
    <property type="component" value="Unassembled WGS sequence"/>
</dbReference>
<comment type="caution">
    <text evidence="13">The sequence shown here is derived from an EMBL/GenBank/DDBJ whole genome shotgun (WGS) entry which is preliminary data.</text>
</comment>
<keyword evidence="8" id="KW-0804">Transcription</keyword>
<dbReference type="Gene3D" id="3.30.160.60">
    <property type="entry name" value="Classic Zinc Finger"/>
    <property type="match status" value="2"/>
</dbReference>
<dbReference type="GO" id="GO:0000785">
    <property type="term" value="C:chromatin"/>
    <property type="evidence" value="ECO:0007669"/>
    <property type="project" value="TreeGrafter"/>
</dbReference>